<gene>
    <name evidence="1" type="ordered locus">UWK_00062</name>
</gene>
<dbReference type="HOGENOM" id="CLU_208387_0_0_7"/>
<dbReference type="KEGG" id="dsf:UWK_00062"/>
<dbReference type="AlphaFoldDB" id="M1PA21"/>
<dbReference type="OrthoDB" id="5432677at2"/>
<evidence type="ECO:0000313" key="1">
    <source>
        <dbReference type="EMBL" id="AGF76650.1"/>
    </source>
</evidence>
<reference evidence="2" key="1">
    <citation type="journal article" date="2013" name="Stand. Genomic Sci.">
        <title>Complete genome sequence of Desulfocapsa sulfexigens, a marine deltaproteobacterium specialized in disproportionating inorganic sulfur compounds.</title>
        <authorList>
            <person name="Finster K.W."/>
            <person name="Kjeldsen K.U."/>
            <person name="Kube M."/>
            <person name="Reinhardt R."/>
            <person name="Mussmann M."/>
            <person name="Amann R."/>
            <person name="Schreiber L."/>
        </authorList>
    </citation>
    <scope>NUCLEOTIDE SEQUENCE [LARGE SCALE GENOMIC DNA]</scope>
    <source>
        <strain evidence="2">DSM 10523 / SB164P1</strain>
    </source>
</reference>
<proteinExistence type="predicted"/>
<dbReference type="EMBL" id="CP003985">
    <property type="protein sequence ID" value="AGF76650.1"/>
    <property type="molecule type" value="Genomic_DNA"/>
</dbReference>
<organism evidence="1 2">
    <name type="scientific">Desulfocapsa sulfexigens (strain DSM 10523 / SB164P1)</name>
    <dbReference type="NCBI Taxonomy" id="1167006"/>
    <lineage>
        <taxon>Bacteria</taxon>
        <taxon>Pseudomonadati</taxon>
        <taxon>Thermodesulfobacteriota</taxon>
        <taxon>Desulfobulbia</taxon>
        <taxon>Desulfobulbales</taxon>
        <taxon>Desulfocapsaceae</taxon>
        <taxon>Desulfocapsa</taxon>
    </lineage>
</organism>
<name>M1PA21_DESSD</name>
<evidence type="ECO:0000313" key="2">
    <source>
        <dbReference type="Proteomes" id="UP000011721"/>
    </source>
</evidence>
<dbReference type="Proteomes" id="UP000011721">
    <property type="component" value="Chromosome"/>
</dbReference>
<sequence length="62" mass="6883">MELEENQSALILESDENGEISVNVASGDHDSVTGALCKIIANKIMGDEDFQQELMEKLDREE</sequence>
<dbReference type="STRING" id="1167006.UWK_00062"/>
<dbReference type="RefSeq" id="WP_015402349.1">
    <property type="nucleotide sequence ID" value="NC_020304.1"/>
</dbReference>
<accession>M1PA21</accession>
<keyword evidence="2" id="KW-1185">Reference proteome</keyword>
<protein>
    <submittedName>
        <fullName evidence="1">Uncharacterized protein</fullName>
    </submittedName>
</protein>